<keyword evidence="1" id="KW-1133">Transmembrane helix</keyword>
<protein>
    <recommendedName>
        <fullName evidence="4">Phage tail tape measure protein</fullName>
    </recommendedName>
</protein>
<dbReference type="AlphaFoldDB" id="A0A7M3S9Z0"/>
<feature type="transmembrane region" description="Helical" evidence="1">
    <location>
        <begin position="511"/>
        <end position="534"/>
    </location>
</feature>
<dbReference type="EMBL" id="AP023368">
    <property type="protein sequence ID" value="BCK01408.1"/>
    <property type="molecule type" value="Genomic_DNA"/>
</dbReference>
<name>A0A7M3S9Z0_9FIRM</name>
<feature type="transmembrane region" description="Helical" evidence="1">
    <location>
        <begin position="408"/>
        <end position="434"/>
    </location>
</feature>
<dbReference type="Proteomes" id="UP000515703">
    <property type="component" value="Chromosome"/>
</dbReference>
<evidence type="ECO:0000313" key="2">
    <source>
        <dbReference type="EMBL" id="BCK01408.1"/>
    </source>
</evidence>
<evidence type="ECO:0000256" key="1">
    <source>
        <dbReference type="SAM" id="Phobius"/>
    </source>
</evidence>
<evidence type="ECO:0000313" key="3">
    <source>
        <dbReference type="Proteomes" id="UP000515703"/>
    </source>
</evidence>
<organism evidence="2 3">
    <name type="scientific">Anaerocolumna chitinilytica</name>
    <dbReference type="NCBI Taxonomy" id="1727145"/>
    <lineage>
        <taxon>Bacteria</taxon>
        <taxon>Bacillati</taxon>
        <taxon>Bacillota</taxon>
        <taxon>Clostridia</taxon>
        <taxon>Lachnospirales</taxon>
        <taxon>Lachnospiraceae</taxon>
        <taxon>Anaerocolumna</taxon>
    </lineage>
</organism>
<sequence>MGNRVIDATLRFVDKFTAPMANTVNRIEKSSKSIQRAGKEIQKTGEHISKTGANMTAKITTPIVAAGVAAFEMASDLNENMNKVDVAFGKSAASVKKWSKSTLDNFGLSQNTALETASLYGDMATGMGINAKKAAEMSKKLTGLSADLSSFKNVSQGVSKDALKGIFTGEGESLKSLGVIMNDTTLQAYAVSHGFLKSTVSAVKMKEMSIKVALAQSDLAKKIKKYGVNSDEAKKSQLSLNKALENQAKSAKGSYANLSQAEKVQLRYKFVLDATKNSQGDFARTSSGAANQQRIFTEGVKELATNFGQKLYPAGTKIITTVNGLVKKFSSLSDKQQDSVLKFLGLAAAIGPGIFLFGKLTTGVGAATVKMGNFGVKVLSSARAFDKMKNVGAIGTGFSKFGNIGKAAFMAISSPAGIAVIAIAAIALAAFLIIKNWSKVKAFLGKLGNYIKSIFKACGGDTEKLGAAFKKVKNVISIAVKAIPPIINTILKVLKVVGRYMAVNFVNQMKIGLAIAVGIFAGVFHSFSGIMTGIQKIFTGIVTFIKGVFTGNWKQAWEGVKTIFGGVFQSFKSLATLPLNAVIGLLNGAIAGINKLDIKIPKWVPVLGGKNFSINVPKIPFLAKGTNNWQGGLAVTQDKGGEIMDLPKTTRVYPHDKSIAMARAEGKRRGTKSVILNKIADTIIVRNDSDIEAITDAVINKIIKVIDNGGGEVFA</sequence>
<keyword evidence="3" id="KW-1185">Reference proteome</keyword>
<reference evidence="2 3" key="2">
    <citation type="submission" date="2020-08" db="EMBL/GenBank/DDBJ databases">
        <authorList>
            <person name="Ueki A."/>
            <person name="Tonouchi A."/>
        </authorList>
    </citation>
    <scope>NUCLEOTIDE SEQUENCE [LARGE SCALE GENOMIC DNA]</scope>
    <source>
        <strain evidence="2 3">CTTW</strain>
    </source>
</reference>
<accession>A0A7M3S9Z0</accession>
<dbReference type="RefSeq" id="WP_185256975.1">
    <property type="nucleotide sequence ID" value="NZ_AP023368.1"/>
</dbReference>
<reference evidence="2 3" key="1">
    <citation type="submission" date="2020-08" db="EMBL/GenBank/DDBJ databases">
        <title>Draft genome sequencing of an Anaerocolumna strain isolated from anoxic soil subjected to BSD treatment.</title>
        <authorList>
            <person name="Uek A."/>
            <person name="Tonouchi A."/>
        </authorList>
    </citation>
    <scope>NUCLEOTIDE SEQUENCE [LARGE SCALE GENOMIC DNA]</scope>
    <source>
        <strain evidence="2 3">CTTW</strain>
    </source>
</reference>
<proteinExistence type="predicted"/>
<gene>
    <name evidence="2" type="ORF">bsdcttw_44480</name>
</gene>
<keyword evidence="1" id="KW-0472">Membrane</keyword>
<evidence type="ECO:0008006" key="4">
    <source>
        <dbReference type="Google" id="ProtNLM"/>
    </source>
</evidence>
<dbReference type="KEGG" id="acht:bsdcttw_44480"/>
<keyword evidence="1" id="KW-0812">Transmembrane</keyword>